<comment type="similarity">
    <text evidence="5">Belongs to the KRTAP type 19 family.</text>
</comment>
<accession>A0A6B0RPF9</accession>
<keyword evidence="4" id="KW-0416">Keratin</keyword>
<dbReference type="Proteomes" id="UP000322234">
    <property type="component" value="Unassembled WGS sequence"/>
</dbReference>
<gene>
    <name evidence="7" type="ORF">E5288_WYG015889</name>
</gene>
<dbReference type="EMBL" id="VBQZ03000054">
    <property type="protein sequence ID" value="MXQ89253.1"/>
    <property type="molecule type" value="Genomic_DNA"/>
</dbReference>
<keyword evidence="3" id="KW-0677">Repeat</keyword>
<evidence type="ECO:0000256" key="1">
    <source>
        <dbReference type="ARBA" id="ARBA00003327"/>
    </source>
</evidence>
<evidence type="ECO:0000313" key="7">
    <source>
        <dbReference type="EMBL" id="MXQ89253.1"/>
    </source>
</evidence>
<feature type="region of interest" description="Disordered" evidence="6">
    <location>
        <begin position="1"/>
        <end position="29"/>
    </location>
</feature>
<evidence type="ECO:0000256" key="5">
    <source>
        <dbReference type="ARBA" id="ARBA00038294"/>
    </source>
</evidence>
<sequence>MKEYKSPGAGGGIHSEESHLRHPSKSSSPDTMSYYYGNYCGGLGYGLGGFGGLGYGYGSSYGLGGYGANQLTTPDTVCHCSNHYRGLGHGYGGFGGLGFGRGCGSFRRLGYGSDFGAYGLGPGYGSFGYGYNLYPSFFGRYGFSSYY</sequence>
<name>A0A6B0RPF9_9CETA</name>
<proteinExistence type="inferred from homology"/>
<dbReference type="AlphaFoldDB" id="A0A6B0RPF9"/>
<keyword evidence="8" id="KW-1185">Reference proteome</keyword>
<organism evidence="7 8">
    <name type="scientific">Bos mutus</name>
    <name type="common">wild yak</name>
    <dbReference type="NCBI Taxonomy" id="72004"/>
    <lineage>
        <taxon>Eukaryota</taxon>
        <taxon>Metazoa</taxon>
        <taxon>Chordata</taxon>
        <taxon>Craniata</taxon>
        <taxon>Vertebrata</taxon>
        <taxon>Euteleostomi</taxon>
        <taxon>Mammalia</taxon>
        <taxon>Eutheria</taxon>
        <taxon>Laurasiatheria</taxon>
        <taxon>Artiodactyla</taxon>
        <taxon>Ruminantia</taxon>
        <taxon>Pecora</taxon>
        <taxon>Bovidae</taxon>
        <taxon>Bovinae</taxon>
        <taxon>Bos</taxon>
    </lineage>
</organism>
<protein>
    <submittedName>
        <fullName evidence="7">Uncharacterized protein</fullName>
    </submittedName>
</protein>
<evidence type="ECO:0000256" key="6">
    <source>
        <dbReference type="SAM" id="MobiDB-lite"/>
    </source>
</evidence>
<dbReference type="InterPro" id="IPR021743">
    <property type="entry name" value="KRTAP_type8/19/20/21/22"/>
</dbReference>
<reference evidence="7" key="1">
    <citation type="submission" date="2019-10" db="EMBL/GenBank/DDBJ databases">
        <title>The sequence and de novo assembly of the wild yak genome.</title>
        <authorList>
            <person name="Liu Y."/>
        </authorList>
    </citation>
    <scope>NUCLEOTIDE SEQUENCE [LARGE SCALE GENOMIC DNA]</scope>
    <source>
        <strain evidence="7">WY2019</strain>
    </source>
</reference>
<dbReference type="Pfam" id="PF11759">
    <property type="entry name" value="KRTAP"/>
    <property type="match status" value="2"/>
</dbReference>
<dbReference type="InterPro" id="IPR051528">
    <property type="entry name" value="KRTAP_type_19"/>
</dbReference>
<evidence type="ECO:0000256" key="2">
    <source>
        <dbReference type="ARBA" id="ARBA00011662"/>
    </source>
</evidence>
<dbReference type="GO" id="GO:0005829">
    <property type="term" value="C:cytosol"/>
    <property type="evidence" value="ECO:0007669"/>
    <property type="project" value="UniProtKB-ARBA"/>
</dbReference>
<dbReference type="GO" id="GO:0005882">
    <property type="term" value="C:intermediate filament"/>
    <property type="evidence" value="ECO:0007669"/>
    <property type="project" value="UniProtKB-KW"/>
</dbReference>
<evidence type="ECO:0000256" key="3">
    <source>
        <dbReference type="ARBA" id="ARBA00022737"/>
    </source>
</evidence>
<comment type="subunit">
    <text evidence="2">Interacts with hair keratins.</text>
</comment>
<dbReference type="PANTHER" id="PTHR38140:SF5">
    <property type="entry name" value="KERATIN-ASSOCIATED PROTEIN 19-4-RELATED"/>
    <property type="match status" value="1"/>
</dbReference>
<evidence type="ECO:0000313" key="8">
    <source>
        <dbReference type="Proteomes" id="UP000322234"/>
    </source>
</evidence>
<evidence type="ECO:0000256" key="4">
    <source>
        <dbReference type="ARBA" id="ARBA00022744"/>
    </source>
</evidence>
<comment type="function">
    <text evidence="1">In the hair cortex, hair keratin intermediate filaments are embedded in an interfilamentous matrix, consisting of hair keratin-associated proteins (KRTAP), which are essential for the formation of a rigid and resistant hair shaft through their extensive disulfide bond cross-linking with abundant cysteine residues of hair keratins. The matrix proteins include the high-sulfur and high-glycine-tyrosine keratins.</text>
</comment>
<dbReference type="PANTHER" id="PTHR38140">
    <property type="entry name" value="KERATIN-ASSOCIATED PROTEIN 19-3-RELATED"/>
    <property type="match status" value="1"/>
</dbReference>
<comment type="caution">
    <text evidence="7">The sequence shown here is derived from an EMBL/GenBank/DDBJ whole genome shotgun (WGS) entry which is preliminary data.</text>
</comment>